<proteinExistence type="predicted"/>
<evidence type="ECO:0000256" key="1">
    <source>
        <dbReference type="SAM" id="Phobius"/>
    </source>
</evidence>
<feature type="transmembrane region" description="Helical" evidence="1">
    <location>
        <begin position="44"/>
        <end position="68"/>
    </location>
</feature>
<gene>
    <name evidence="2" type="ORF">SLS59_006672</name>
</gene>
<keyword evidence="1" id="KW-0812">Transmembrane</keyword>
<protein>
    <submittedName>
        <fullName evidence="2">Uncharacterized protein</fullName>
    </submittedName>
</protein>
<sequence length="321" mass="36171">MSTSTTATPIASDSPVSYPTSTIIPPLPADFASPLAKGTYHTPVVAIVSLIAIIIFGLVVLLALCYFFTMRIRGKCPTCMDYEQQLQKYQRGELQPITPAMVQERLTMSSFRERMRAWDLEKGGMDLQVKMHKDRMQSLVRLEGRTLSKQALYGRTAEERTLDGRTLLGRADSVWSKDGTAENKAIVKLQEPAVAHLSAAATNLNEDPEATLVVPDMIINDFAWTETHSAYLKDVVTPREAEAQRSLREAEDRRLVRLMTTVSDQNIRDSVQERAQNEVKEMLDGREKKVKQAEMLTPKQGRETRFHEHFSTSTINDPMID</sequence>
<dbReference type="EMBL" id="JAKIXB020000021">
    <property type="protein sequence ID" value="KAL1599220.1"/>
    <property type="molecule type" value="Genomic_DNA"/>
</dbReference>
<organism evidence="2 3">
    <name type="scientific">Nothophoma quercina</name>
    <dbReference type="NCBI Taxonomy" id="749835"/>
    <lineage>
        <taxon>Eukaryota</taxon>
        <taxon>Fungi</taxon>
        <taxon>Dikarya</taxon>
        <taxon>Ascomycota</taxon>
        <taxon>Pezizomycotina</taxon>
        <taxon>Dothideomycetes</taxon>
        <taxon>Pleosporomycetidae</taxon>
        <taxon>Pleosporales</taxon>
        <taxon>Pleosporineae</taxon>
        <taxon>Didymellaceae</taxon>
        <taxon>Nothophoma</taxon>
    </lineage>
</organism>
<keyword evidence="1" id="KW-1133">Transmembrane helix</keyword>
<evidence type="ECO:0000313" key="2">
    <source>
        <dbReference type="EMBL" id="KAL1599220.1"/>
    </source>
</evidence>
<evidence type="ECO:0000313" key="3">
    <source>
        <dbReference type="Proteomes" id="UP001521222"/>
    </source>
</evidence>
<keyword evidence="1" id="KW-0472">Membrane</keyword>
<comment type="caution">
    <text evidence="2">The sequence shown here is derived from an EMBL/GenBank/DDBJ whole genome shotgun (WGS) entry which is preliminary data.</text>
</comment>
<keyword evidence="3" id="KW-1185">Reference proteome</keyword>
<accession>A0ABR3R458</accession>
<name>A0ABR3R458_9PLEO</name>
<dbReference type="Proteomes" id="UP001521222">
    <property type="component" value="Unassembled WGS sequence"/>
</dbReference>
<reference evidence="2 3" key="1">
    <citation type="submission" date="2024-02" db="EMBL/GenBank/DDBJ databases">
        <title>De novo assembly and annotation of 12 fungi associated with fruit tree decline syndrome in Ontario, Canada.</title>
        <authorList>
            <person name="Sulman M."/>
            <person name="Ellouze W."/>
            <person name="Ilyukhin E."/>
        </authorList>
    </citation>
    <scope>NUCLEOTIDE SEQUENCE [LARGE SCALE GENOMIC DNA]</scope>
    <source>
        <strain evidence="2 3">M97-236</strain>
    </source>
</reference>